<organism evidence="2 3">
    <name type="scientific">Dreissena polymorpha</name>
    <name type="common">Zebra mussel</name>
    <name type="synonym">Mytilus polymorpha</name>
    <dbReference type="NCBI Taxonomy" id="45954"/>
    <lineage>
        <taxon>Eukaryota</taxon>
        <taxon>Metazoa</taxon>
        <taxon>Spiralia</taxon>
        <taxon>Lophotrochozoa</taxon>
        <taxon>Mollusca</taxon>
        <taxon>Bivalvia</taxon>
        <taxon>Autobranchia</taxon>
        <taxon>Heteroconchia</taxon>
        <taxon>Euheterodonta</taxon>
        <taxon>Imparidentia</taxon>
        <taxon>Neoheterodontei</taxon>
        <taxon>Myida</taxon>
        <taxon>Dreissenoidea</taxon>
        <taxon>Dreissenidae</taxon>
        <taxon>Dreissena</taxon>
    </lineage>
</organism>
<accession>A0A9D4BFY2</accession>
<evidence type="ECO:0000313" key="3">
    <source>
        <dbReference type="Proteomes" id="UP000828390"/>
    </source>
</evidence>
<proteinExistence type="predicted"/>
<protein>
    <submittedName>
        <fullName evidence="2">Uncharacterized protein</fullName>
    </submittedName>
</protein>
<feature type="region of interest" description="Disordered" evidence="1">
    <location>
        <begin position="50"/>
        <end position="72"/>
    </location>
</feature>
<evidence type="ECO:0000313" key="2">
    <source>
        <dbReference type="EMBL" id="KAH3692192.1"/>
    </source>
</evidence>
<name>A0A9D4BFY2_DREPO</name>
<feature type="compositionally biased region" description="Basic and acidic residues" evidence="1">
    <location>
        <begin position="50"/>
        <end position="62"/>
    </location>
</feature>
<feature type="region of interest" description="Disordered" evidence="1">
    <location>
        <begin position="1"/>
        <end position="23"/>
    </location>
</feature>
<reference evidence="2" key="2">
    <citation type="submission" date="2020-11" db="EMBL/GenBank/DDBJ databases">
        <authorList>
            <person name="McCartney M.A."/>
            <person name="Auch B."/>
            <person name="Kono T."/>
            <person name="Mallez S."/>
            <person name="Becker A."/>
            <person name="Gohl D.M."/>
            <person name="Silverstein K.A.T."/>
            <person name="Koren S."/>
            <person name="Bechman K.B."/>
            <person name="Herman A."/>
            <person name="Abrahante J.E."/>
            <person name="Garbe J."/>
        </authorList>
    </citation>
    <scope>NUCLEOTIDE SEQUENCE</scope>
    <source>
        <strain evidence="2">Duluth1</strain>
        <tissue evidence="2">Whole animal</tissue>
    </source>
</reference>
<dbReference type="Proteomes" id="UP000828390">
    <property type="component" value="Unassembled WGS sequence"/>
</dbReference>
<keyword evidence="3" id="KW-1185">Reference proteome</keyword>
<dbReference type="EMBL" id="JAIWYP010000024">
    <property type="protein sequence ID" value="KAH3692192.1"/>
    <property type="molecule type" value="Genomic_DNA"/>
</dbReference>
<sequence length="96" mass="10807">MAEFNAKYGNVDKGSFNDSLSDSDNENLATIDLGDLLTNSLENNIVKFEETSKSETEAHEQDNECVQNETESKYEPQQKRFKCLAEAAIDSLETKH</sequence>
<evidence type="ECO:0000256" key="1">
    <source>
        <dbReference type="SAM" id="MobiDB-lite"/>
    </source>
</evidence>
<dbReference type="AlphaFoldDB" id="A0A9D4BFY2"/>
<comment type="caution">
    <text evidence="2">The sequence shown here is derived from an EMBL/GenBank/DDBJ whole genome shotgun (WGS) entry which is preliminary data.</text>
</comment>
<gene>
    <name evidence="2" type="ORF">DPMN_191548</name>
</gene>
<reference evidence="2" key="1">
    <citation type="journal article" date="2019" name="bioRxiv">
        <title>The Genome of the Zebra Mussel, Dreissena polymorpha: A Resource for Invasive Species Research.</title>
        <authorList>
            <person name="McCartney M.A."/>
            <person name="Auch B."/>
            <person name="Kono T."/>
            <person name="Mallez S."/>
            <person name="Zhang Y."/>
            <person name="Obille A."/>
            <person name="Becker A."/>
            <person name="Abrahante J.E."/>
            <person name="Garbe J."/>
            <person name="Badalamenti J.P."/>
            <person name="Herman A."/>
            <person name="Mangelson H."/>
            <person name="Liachko I."/>
            <person name="Sullivan S."/>
            <person name="Sone E.D."/>
            <person name="Koren S."/>
            <person name="Silverstein K.A.T."/>
            <person name="Beckman K.B."/>
            <person name="Gohl D.M."/>
        </authorList>
    </citation>
    <scope>NUCLEOTIDE SEQUENCE</scope>
    <source>
        <strain evidence="2">Duluth1</strain>
        <tissue evidence="2">Whole animal</tissue>
    </source>
</reference>